<feature type="region of interest" description="Disordered" evidence="8">
    <location>
        <begin position="241"/>
        <end position="260"/>
    </location>
</feature>
<comment type="caution">
    <text evidence="11">The sequence shown here is derived from an EMBL/GenBank/DDBJ whole genome shotgun (WGS) entry which is preliminary data.</text>
</comment>
<dbReference type="eggNOG" id="KOG1339">
    <property type="taxonomic scope" value="Eukaryota"/>
</dbReference>
<dbReference type="InterPro" id="IPR033121">
    <property type="entry name" value="PEPTIDASE_A1"/>
</dbReference>
<keyword evidence="9" id="KW-0472">Membrane</keyword>
<feature type="region of interest" description="Disordered" evidence="8">
    <location>
        <begin position="94"/>
        <end position="121"/>
    </location>
</feature>
<dbReference type="SUPFAM" id="SSF50630">
    <property type="entry name" value="Acid proteases"/>
    <property type="match status" value="1"/>
</dbReference>
<evidence type="ECO:0000256" key="6">
    <source>
        <dbReference type="ARBA" id="ARBA00023145"/>
    </source>
</evidence>
<keyword evidence="2" id="KW-0645">Protease</keyword>
<keyword evidence="9" id="KW-0812">Transmembrane</keyword>
<keyword evidence="9" id="KW-1133">Transmembrane helix</keyword>
<evidence type="ECO:0000313" key="11">
    <source>
        <dbReference type="EMBL" id="EJK69311.1"/>
    </source>
</evidence>
<dbReference type="InterPro" id="IPR021109">
    <property type="entry name" value="Peptidase_aspartic_dom_sf"/>
</dbReference>
<dbReference type="GO" id="GO:0004190">
    <property type="term" value="F:aspartic-type endopeptidase activity"/>
    <property type="evidence" value="ECO:0007669"/>
    <property type="project" value="UniProtKB-KW"/>
</dbReference>
<accession>K0T7L1</accession>
<organism evidence="11 12">
    <name type="scientific">Thalassiosira oceanica</name>
    <name type="common">Marine diatom</name>
    <dbReference type="NCBI Taxonomy" id="159749"/>
    <lineage>
        <taxon>Eukaryota</taxon>
        <taxon>Sar</taxon>
        <taxon>Stramenopiles</taxon>
        <taxon>Ochrophyta</taxon>
        <taxon>Bacillariophyta</taxon>
        <taxon>Coscinodiscophyceae</taxon>
        <taxon>Thalassiosirophycidae</taxon>
        <taxon>Thalassiosirales</taxon>
        <taxon>Thalassiosiraceae</taxon>
        <taxon>Thalassiosira</taxon>
    </lineage>
</organism>
<dbReference type="Proteomes" id="UP000266841">
    <property type="component" value="Unassembled WGS sequence"/>
</dbReference>
<dbReference type="EMBL" id="AGNL01010241">
    <property type="protein sequence ID" value="EJK69311.1"/>
    <property type="molecule type" value="Genomic_DNA"/>
</dbReference>
<name>K0T7L1_THAOC</name>
<evidence type="ECO:0000256" key="8">
    <source>
        <dbReference type="SAM" id="MobiDB-lite"/>
    </source>
</evidence>
<keyword evidence="4" id="KW-0064">Aspartyl protease</keyword>
<dbReference type="OrthoDB" id="2747330at2759"/>
<dbReference type="Pfam" id="PF14541">
    <property type="entry name" value="TAXi_C"/>
    <property type="match status" value="1"/>
</dbReference>
<evidence type="ECO:0000313" key="12">
    <source>
        <dbReference type="Proteomes" id="UP000266841"/>
    </source>
</evidence>
<dbReference type="PANTHER" id="PTHR47965">
    <property type="entry name" value="ASPARTYL PROTEASE-RELATED"/>
    <property type="match status" value="1"/>
</dbReference>
<keyword evidence="5" id="KW-0378">Hydrolase</keyword>
<evidence type="ECO:0000259" key="10">
    <source>
        <dbReference type="PROSITE" id="PS51767"/>
    </source>
</evidence>
<proteinExistence type="inferred from homology"/>
<dbReference type="Gene3D" id="2.40.70.10">
    <property type="entry name" value="Acid Proteases"/>
    <property type="match status" value="3"/>
</dbReference>
<dbReference type="AlphaFoldDB" id="K0T7L1"/>
<dbReference type="Pfam" id="PF14543">
    <property type="entry name" value="TAXi_N"/>
    <property type="match status" value="1"/>
</dbReference>
<evidence type="ECO:0000256" key="1">
    <source>
        <dbReference type="ARBA" id="ARBA00007447"/>
    </source>
</evidence>
<dbReference type="InterPro" id="IPR001461">
    <property type="entry name" value="Aspartic_peptidase_A1"/>
</dbReference>
<dbReference type="GO" id="GO:0006508">
    <property type="term" value="P:proteolysis"/>
    <property type="evidence" value="ECO:0007669"/>
    <property type="project" value="UniProtKB-KW"/>
</dbReference>
<sequence length="567" mass="63810">MPPRRLARKKLGAHQHQITRVVVIGLGLWATFSWIWLLASFTSTPMQDRPLLGRELPELQTSEVSEVLRVRNVTRVTADATYLYPGSTLKATHQNQLPIDDPKSHPNQGDAAGEMKSTKQVDRRIIDSNRQRQPLPPKQIHDNNDVEAKANVFTFPLIANSGTHHATMYIGSPPQKQILIVDTGSRLTAFPCKPQCRNCMKHVSKQFVLDSSSTHHINTCAECKLTRAEFSLDAYLTRGEIGGNSGDGPSPGLRGAGKKVTHPQRNLFPNSCIQSQCAIEQHYTEGSSWNAFEVTDNVWLGSTDESISKREHAKHSTPFSFGCQTQVTGLFEKQYADGIMGMSLYTHTLVNAWYRHKMIPQETFSICLNEHGGSLTIGGTGSATTINETAKRSHHLMPMQYTPFAKMRSWYYTVQVTSVTVGDHVLPTQVLQHFNDIRGTIIDTGTTDTFINKRVAQPFKKAWERIAGRSYSNKMTQYTYEQFVKIPSITLELTGGVKWEMKPRHYMEKNTYQDTNKRWQGSLMFTNRVYLDEPNGVVLGSNAMMEKEVHFDITNRKLGVANAVCAY</sequence>
<evidence type="ECO:0000256" key="2">
    <source>
        <dbReference type="ARBA" id="ARBA00022670"/>
    </source>
</evidence>
<dbReference type="PROSITE" id="PS51767">
    <property type="entry name" value="PEPTIDASE_A1"/>
    <property type="match status" value="1"/>
</dbReference>
<evidence type="ECO:0000256" key="3">
    <source>
        <dbReference type="ARBA" id="ARBA00022729"/>
    </source>
</evidence>
<evidence type="ECO:0000256" key="7">
    <source>
        <dbReference type="PIRSR" id="PIRSR601461-1"/>
    </source>
</evidence>
<feature type="transmembrane region" description="Helical" evidence="9">
    <location>
        <begin position="21"/>
        <end position="39"/>
    </location>
</feature>
<protein>
    <recommendedName>
        <fullName evidence="10">Peptidase A1 domain-containing protein</fullName>
    </recommendedName>
</protein>
<gene>
    <name evidence="11" type="ORF">THAOC_09445</name>
</gene>
<dbReference type="PANTHER" id="PTHR47965:SF12">
    <property type="entry name" value="ASPARTIC PROTEINASE 3-RELATED"/>
    <property type="match status" value="1"/>
</dbReference>
<reference evidence="11 12" key="1">
    <citation type="journal article" date="2012" name="Genome Biol.">
        <title>Genome and low-iron response of an oceanic diatom adapted to chronic iron limitation.</title>
        <authorList>
            <person name="Lommer M."/>
            <person name="Specht M."/>
            <person name="Roy A.S."/>
            <person name="Kraemer L."/>
            <person name="Andreson R."/>
            <person name="Gutowska M.A."/>
            <person name="Wolf J."/>
            <person name="Bergner S.V."/>
            <person name="Schilhabel M.B."/>
            <person name="Klostermeier U.C."/>
            <person name="Beiko R.G."/>
            <person name="Rosenstiel P."/>
            <person name="Hippler M."/>
            <person name="Laroche J."/>
        </authorList>
    </citation>
    <scope>NUCLEOTIDE SEQUENCE [LARGE SCALE GENOMIC DNA]</scope>
    <source>
        <strain evidence="11 12">CCMP1005</strain>
    </source>
</reference>
<keyword evidence="6" id="KW-0865">Zymogen</keyword>
<dbReference type="InterPro" id="IPR032799">
    <property type="entry name" value="TAXi_C"/>
</dbReference>
<keyword evidence="3" id="KW-0732">Signal</keyword>
<dbReference type="OMA" id="SRTKPCF"/>
<comment type="similarity">
    <text evidence="1">Belongs to the peptidase A1 family.</text>
</comment>
<feature type="active site" evidence="7">
    <location>
        <position position="443"/>
    </location>
</feature>
<dbReference type="InterPro" id="IPR032861">
    <property type="entry name" value="TAXi_N"/>
</dbReference>
<keyword evidence="12" id="KW-1185">Reference proteome</keyword>
<evidence type="ECO:0000256" key="4">
    <source>
        <dbReference type="ARBA" id="ARBA00022750"/>
    </source>
</evidence>
<feature type="domain" description="Peptidase A1" evidence="10">
    <location>
        <begin position="164"/>
        <end position="561"/>
    </location>
</feature>
<feature type="active site" evidence="7">
    <location>
        <position position="182"/>
    </location>
</feature>
<evidence type="ECO:0000256" key="9">
    <source>
        <dbReference type="SAM" id="Phobius"/>
    </source>
</evidence>
<evidence type="ECO:0000256" key="5">
    <source>
        <dbReference type="ARBA" id="ARBA00022801"/>
    </source>
</evidence>